<dbReference type="InterPro" id="IPR008978">
    <property type="entry name" value="HSP20-like_chaperone"/>
</dbReference>
<proteinExistence type="inferred from homology"/>
<comment type="caution">
    <text evidence="4">The sequence shown here is derived from an EMBL/GenBank/DDBJ whole genome shotgun (WGS) entry which is preliminary data.</text>
</comment>
<comment type="similarity">
    <text evidence="1 2">Belongs to the small heat shock protein (HSP20) family.</text>
</comment>
<dbReference type="SUPFAM" id="SSF49764">
    <property type="entry name" value="HSP20-like chaperones"/>
    <property type="match status" value="1"/>
</dbReference>
<dbReference type="EMBL" id="BMOQ01000001">
    <property type="protein sequence ID" value="GGN06235.1"/>
    <property type="molecule type" value="Genomic_DNA"/>
</dbReference>
<dbReference type="Gene3D" id="2.60.40.790">
    <property type="match status" value="1"/>
</dbReference>
<reference evidence="4 5" key="1">
    <citation type="journal article" date="2019" name="Int. J. Syst. Evol. Microbiol.">
        <title>The Global Catalogue of Microorganisms (GCM) 10K type strain sequencing project: providing services to taxonomists for standard genome sequencing and annotation.</title>
        <authorList>
            <consortium name="The Broad Institute Genomics Platform"/>
            <consortium name="The Broad Institute Genome Sequencing Center for Infectious Disease"/>
            <person name="Wu L."/>
            <person name="Ma J."/>
        </authorList>
    </citation>
    <scope>NUCLEOTIDE SEQUENCE [LARGE SCALE GENOMIC DNA]</scope>
    <source>
        <strain evidence="4 5">JCM 16331</strain>
    </source>
</reference>
<protein>
    <submittedName>
        <fullName evidence="4">Type III effector protein</fullName>
    </submittedName>
</protein>
<dbReference type="Pfam" id="PF00011">
    <property type="entry name" value="HSP20"/>
    <property type="match status" value="1"/>
</dbReference>
<dbReference type="AlphaFoldDB" id="A0A830G6K4"/>
<keyword evidence="5" id="KW-1185">Reference proteome</keyword>
<evidence type="ECO:0000256" key="1">
    <source>
        <dbReference type="PROSITE-ProRule" id="PRU00285"/>
    </source>
</evidence>
<evidence type="ECO:0000259" key="3">
    <source>
        <dbReference type="PROSITE" id="PS01031"/>
    </source>
</evidence>
<evidence type="ECO:0000256" key="2">
    <source>
        <dbReference type="RuleBase" id="RU003616"/>
    </source>
</evidence>
<gene>
    <name evidence="4" type="ORF">GCM10009021_01460</name>
</gene>
<feature type="domain" description="SHSP" evidence="3">
    <location>
        <begin position="34"/>
        <end position="126"/>
    </location>
</feature>
<evidence type="ECO:0000313" key="4">
    <source>
        <dbReference type="EMBL" id="GGN06235.1"/>
    </source>
</evidence>
<dbReference type="CDD" id="cd06464">
    <property type="entry name" value="ACD_sHsps-like"/>
    <property type="match status" value="1"/>
</dbReference>
<dbReference type="Proteomes" id="UP000608850">
    <property type="component" value="Unassembled WGS sequence"/>
</dbReference>
<organism evidence="4 5">
    <name type="scientific">Halarchaeum nitratireducens</name>
    <dbReference type="NCBI Taxonomy" id="489913"/>
    <lineage>
        <taxon>Archaea</taxon>
        <taxon>Methanobacteriati</taxon>
        <taxon>Methanobacteriota</taxon>
        <taxon>Stenosarchaea group</taxon>
        <taxon>Halobacteria</taxon>
        <taxon>Halobacteriales</taxon>
        <taxon>Halobacteriaceae</taxon>
    </lineage>
</organism>
<sequence length="126" mass="14247">MRRDDRDDPFDDFFSEIERMMDDVMQGTQSNYDDAGFGSDTHLDVQVTDEEVRIIGDFPGVEKGDLSLKCDGRTLTISAATETREYDERLELPCRVDERSGSASYNNGVLEVTFDRAEESANIGFE</sequence>
<evidence type="ECO:0000313" key="5">
    <source>
        <dbReference type="Proteomes" id="UP000608850"/>
    </source>
</evidence>
<dbReference type="PROSITE" id="PS01031">
    <property type="entry name" value="SHSP"/>
    <property type="match status" value="1"/>
</dbReference>
<dbReference type="OrthoDB" id="26084at2157"/>
<accession>A0A830G6K4</accession>
<name>A0A830G6K4_9EURY</name>
<dbReference type="RefSeq" id="WP_188876436.1">
    <property type="nucleotide sequence ID" value="NZ_BMOQ01000001.1"/>
</dbReference>
<dbReference type="InterPro" id="IPR002068">
    <property type="entry name" value="A-crystallin/Hsp20_dom"/>
</dbReference>